<feature type="domain" description="POTRA" evidence="10">
    <location>
        <begin position="75"/>
        <end position="145"/>
    </location>
</feature>
<evidence type="ECO:0000256" key="1">
    <source>
        <dbReference type="ARBA" id="ARBA00004370"/>
    </source>
</evidence>
<evidence type="ECO:0000313" key="13">
    <source>
        <dbReference type="Proteomes" id="UP000031594"/>
    </source>
</evidence>
<keyword evidence="4 12" id="KW-0132">Cell division</keyword>
<dbReference type="EMBL" id="JQNX01000001">
    <property type="protein sequence ID" value="KIE59378.1"/>
    <property type="molecule type" value="Genomic_DNA"/>
</dbReference>
<dbReference type="InterPro" id="IPR034746">
    <property type="entry name" value="POTRA"/>
</dbReference>
<dbReference type="Proteomes" id="UP000031594">
    <property type="component" value="Unassembled WGS sequence"/>
</dbReference>
<dbReference type="RefSeq" id="WP_039720642.1">
    <property type="nucleotide sequence ID" value="NZ_CP037899.1"/>
</dbReference>
<keyword evidence="6 9" id="KW-1133">Transmembrane helix</keyword>
<keyword evidence="3" id="KW-0997">Cell inner membrane</keyword>
<protein>
    <submittedName>
        <fullName evidence="11 12">Cell division protein</fullName>
    </submittedName>
</protein>
<dbReference type="Pfam" id="PF03799">
    <property type="entry name" value="FtsQ_DivIB_C"/>
    <property type="match status" value="1"/>
</dbReference>
<evidence type="ECO:0000256" key="7">
    <source>
        <dbReference type="ARBA" id="ARBA00023136"/>
    </source>
</evidence>
<evidence type="ECO:0000256" key="9">
    <source>
        <dbReference type="SAM" id="Phobius"/>
    </source>
</evidence>
<dbReference type="KEGG" id="mkc:kam1_1422"/>
<dbReference type="PROSITE" id="PS51779">
    <property type="entry name" value="POTRA"/>
    <property type="match status" value="1"/>
</dbReference>
<sequence length="289" mass="33496">MKVKNRPRKRKKNRLKKAPMELLHVEGKERVPKKGIKFSLLLKSLLYIGMFVIVTFGGFKSWNYFKNNLLARYGYQLKHINVELIGSGRLTKDEVLRASNVHVGDNIFNLSLKDIYSKVSSIQEVDKALVRRELPDRILIRIWERKPVVRLAVKSKENRKYCLDEKGYPFVTENREDLLSLPEMVGVPLKLIEGKKRIEEPEVSAALNLLHILENSSLHFAFDPQTIDVSRPLSIGLLTRDGVRLTFRIDHLNEQVQRLQKIYSFSQSHGRKISMVDLTPEQNVPVIFQ</sequence>
<feature type="transmembrane region" description="Helical" evidence="9">
    <location>
        <begin position="40"/>
        <end position="59"/>
    </location>
</feature>
<keyword evidence="13" id="KW-1185">Reference proteome</keyword>
<organism evidence="12 14">
    <name type="scientific">Methylacidiphilum kamchatkense Kam1</name>
    <dbReference type="NCBI Taxonomy" id="1202785"/>
    <lineage>
        <taxon>Bacteria</taxon>
        <taxon>Pseudomonadati</taxon>
        <taxon>Verrucomicrobiota</taxon>
        <taxon>Methylacidiphilae</taxon>
        <taxon>Methylacidiphilales</taxon>
        <taxon>Methylacidiphilaceae</taxon>
        <taxon>Methylacidiphilum (ex Ratnadevi et al. 2023)</taxon>
    </lineage>
</organism>
<dbReference type="InterPro" id="IPR013685">
    <property type="entry name" value="POTRA_FtsQ_type"/>
</dbReference>
<evidence type="ECO:0000313" key="12">
    <source>
        <dbReference type="EMBL" id="QDQ42644.1"/>
    </source>
</evidence>
<dbReference type="GO" id="GO:0090529">
    <property type="term" value="P:cell septum assembly"/>
    <property type="evidence" value="ECO:0007669"/>
    <property type="project" value="InterPro"/>
</dbReference>
<reference evidence="11 13" key="1">
    <citation type="submission" date="2014-08" db="EMBL/GenBank/DDBJ databases">
        <title>Methylacidiphilum kamchatkense strain Kam1 draft genome sequence.</title>
        <authorList>
            <person name="Birkeland N.-K."/>
            <person name="Erikstad H.A."/>
        </authorList>
    </citation>
    <scope>NUCLEOTIDE SEQUENCE [LARGE SCALE GENOMIC DNA]</scope>
    <source>
        <strain evidence="11 13">Kam1</strain>
    </source>
</reference>
<evidence type="ECO:0000313" key="14">
    <source>
        <dbReference type="Proteomes" id="UP000315925"/>
    </source>
</evidence>
<reference evidence="14" key="3">
    <citation type="submission" date="2019-03" db="EMBL/GenBank/DDBJ databases">
        <title>Complete genome of Methylacidiphilum kamchatkense Kam1.</title>
        <authorList>
            <person name="Kruse T."/>
            <person name="Murarilal Ratnadevi C."/>
            <person name="Erikstad H.-A."/>
            <person name="Birkeland N.-K."/>
        </authorList>
    </citation>
    <scope>NUCLEOTIDE SEQUENCE [LARGE SCALE GENOMIC DNA]</scope>
    <source>
        <strain evidence="14">kam1</strain>
    </source>
</reference>
<dbReference type="AlphaFoldDB" id="A0A0C1UUD1"/>
<evidence type="ECO:0000256" key="8">
    <source>
        <dbReference type="ARBA" id="ARBA00023306"/>
    </source>
</evidence>
<keyword evidence="8" id="KW-0131">Cell cycle</keyword>
<dbReference type="Gene3D" id="3.10.20.310">
    <property type="entry name" value="membrane protein fhac"/>
    <property type="match status" value="1"/>
</dbReference>
<dbReference type="InterPro" id="IPR026579">
    <property type="entry name" value="FtsQ"/>
</dbReference>
<keyword evidence="2" id="KW-1003">Cell membrane</keyword>
<dbReference type="Proteomes" id="UP000315925">
    <property type="component" value="Chromosome"/>
</dbReference>
<keyword evidence="7 9" id="KW-0472">Membrane</keyword>
<evidence type="ECO:0000259" key="10">
    <source>
        <dbReference type="PROSITE" id="PS51779"/>
    </source>
</evidence>
<name>A0A0C1UUD1_9BACT</name>
<dbReference type="EMBL" id="CP037899">
    <property type="protein sequence ID" value="QDQ42644.1"/>
    <property type="molecule type" value="Genomic_DNA"/>
</dbReference>
<dbReference type="STRING" id="1202785.A946_01360"/>
<evidence type="ECO:0000256" key="6">
    <source>
        <dbReference type="ARBA" id="ARBA00022989"/>
    </source>
</evidence>
<comment type="subcellular location">
    <subcellularLocation>
        <location evidence="1">Membrane</location>
    </subcellularLocation>
</comment>
<evidence type="ECO:0000313" key="11">
    <source>
        <dbReference type="EMBL" id="KIE59378.1"/>
    </source>
</evidence>
<reference evidence="12" key="2">
    <citation type="journal article" date="2019" name="BMC Genomics">
        <title>Complete genome sequence analysis of the thermoacidophilic verrucomicrobial methanotroph 'Candidatus Methylacidiphilum kamchatkense' strain Kam1 and comparison with its closest relatives.</title>
        <authorList>
            <person name="Kruse T."/>
            <person name="Ratnadevi C.M."/>
            <person name="Erikstad H.A."/>
            <person name="Birkeland N.K."/>
        </authorList>
    </citation>
    <scope>NUCLEOTIDE SEQUENCE</scope>
    <source>
        <strain evidence="12">Kam1</strain>
    </source>
</reference>
<dbReference type="InterPro" id="IPR005548">
    <property type="entry name" value="Cell_div_FtsQ/DivIB_C"/>
</dbReference>
<dbReference type="Pfam" id="PF08478">
    <property type="entry name" value="POTRA_1"/>
    <property type="match status" value="1"/>
</dbReference>
<evidence type="ECO:0000256" key="5">
    <source>
        <dbReference type="ARBA" id="ARBA00022692"/>
    </source>
</evidence>
<evidence type="ECO:0000256" key="2">
    <source>
        <dbReference type="ARBA" id="ARBA00022475"/>
    </source>
</evidence>
<gene>
    <name evidence="11" type="ORF">A946_01360</name>
    <name evidence="12" type="ORF">kam1_1422</name>
</gene>
<dbReference type="OrthoDB" id="186625at2"/>
<proteinExistence type="predicted"/>
<evidence type="ECO:0000256" key="3">
    <source>
        <dbReference type="ARBA" id="ARBA00022519"/>
    </source>
</evidence>
<evidence type="ECO:0000256" key="4">
    <source>
        <dbReference type="ARBA" id="ARBA00022618"/>
    </source>
</evidence>
<dbReference type="GO" id="GO:0016020">
    <property type="term" value="C:membrane"/>
    <property type="evidence" value="ECO:0007669"/>
    <property type="project" value="UniProtKB-SubCell"/>
</dbReference>
<dbReference type="PANTHER" id="PTHR35851:SF1">
    <property type="entry name" value="CELL DIVISION PROTEIN FTSQ"/>
    <property type="match status" value="1"/>
</dbReference>
<accession>A0A0C1UUD1</accession>
<dbReference type="PANTHER" id="PTHR35851">
    <property type="entry name" value="CELL DIVISION PROTEIN FTSQ"/>
    <property type="match status" value="1"/>
</dbReference>
<keyword evidence="5 9" id="KW-0812">Transmembrane</keyword>